<protein>
    <submittedName>
        <fullName evidence="1">Uncharacterized protein</fullName>
    </submittedName>
</protein>
<dbReference type="EMBL" id="JAVIDL010000017">
    <property type="protein sequence ID" value="MDQ8936089.1"/>
    <property type="molecule type" value="Genomic_DNA"/>
</dbReference>
<dbReference type="RefSeq" id="WP_308981557.1">
    <property type="nucleotide sequence ID" value="NZ_JAVIDL010000017.1"/>
</dbReference>
<sequence length="332" mass="39447">MSNPKTEKLIEAHLEFLNQSFAQPDNIQSEFLHFYQWIRKQQLQDVWQFEQIYQLIEQQILQTPASDFLIEQIIEHCRFALIHPVNAETRIEDVISVHSIDKIALYLSKKSKQRQQLIHNIVNHTTFTAMLSQLIQHAIQDYIDNAMMSKKVPGVGRFMKMGKSVLESVTDSNLDDTLNHYLQKNMLKIIQLSEKILNQHMDDNKLYHLQANIWHKIKGLPLSSLQNYLDHSDMDNVVKLSKEVWDHFRQTEYLKQQVHDGVYAWYVRNQERSFDLLLRDLNINEDLVSNQLQALCTPLIQHMISQDYLRQRARYHLEKFYYAEQTQQILAE</sequence>
<evidence type="ECO:0000313" key="2">
    <source>
        <dbReference type="Proteomes" id="UP001243844"/>
    </source>
</evidence>
<dbReference type="AlphaFoldDB" id="A0AAW8JA83"/>
<dbReference type="Proteomes" id="UP001243844">
    <property type="component" value="Unassembled WGS sequence"/>
</dbReference>
<proteinExistence type="predicted"/>
<comment type="caution">
    <text evidence="1">The sequence shown here is derived from an EMBL/GenBank/DDBJ whole genome shotgun (WGS) entry which is preliminary data.</text>
</comment>
<accession>A0AAW8JA83</accession>
<name>A0AAW8JA83_9GAMM</name>
<evidence type="ECO:0000313" key="1">
    <source>
        <dbReference type="EMBL" id="MDQ8936089.1"/>
    </source>
</evidence>
<gene>
    <name evidence="1" type="ORF">RFH47_10140</name>
</gene>
<reference evidence="1" key="1">
    <citation type="submission" date="2023-08" db="EMBL/GenBank/DDBJ databases">
        <title>Emergence of clinically-relevant ST2 carbapenem-resistant Acinetobacter baumannii strains in hospital sewages in Zhejiang, East of China.</title>
        <authorList>
            <person name="Kaichao C."/>
            <person name="Zhang R."/>
        </authorList>
    </citation>
    <scope>NUCLEOTIDE SEQUENCE</scope>
    <source>
        <strain evidence="1">M-RB-37</strain>
    </source>
</reference>
<organism evidence="1 2">
    <name type="scientific">Acinetobacter rudis</name>
    <dbReference type="NCBI Taxonomy" id="632955"/>
    <lineage>
        <taxon>Bacteria</taxon>
        <taxon>Pseudomonadati</taxon>
        <taxon>Pseudomonadota</taxon>
        <taxon>Gammaproteobacteria</taxon>
        <taxon>Moraxellales</taxon>
        <taxon>Moraxellaceae</taxon>
        <taxon>Acinetobacter</taxon>
    </lineage>
</organism>